<accession>A0ABU7JKB5</accession>
<protein>
    <submittedName>
        <fullName evidence="1">Uncharacterized protein</fullName>
    </submittedName>
</protein>
<feature type="non-terminal residue" evidence="1">
    <location>
        <position position="1"/>
    </location>
</feature>
<reference evidence="1 2" key="1">
    <citation type="submission" date="2023-06" db="EMBL/GenBank/DDBJ databases">
        <title>Alkalimonas sp., MEB004 an alkaliphilic bacterium isolated from Lonar Lake, India.</title>
        <authorList>
            <person name="Joshi A."/>
            <person name="Thite S."/>
        </authorList>
    </citation>
    <scope>NUCLEOTIDE SEQUENCE [LARGE SCALE GENOMIC DNA]</scope>
    <source>
        <strain evidence="1 2">MEB004</strain>
    </source>
</reference>
<dbReference type="Proteomes" id="UP001339167">
    <property type="component" value="Unassembled WGS sequence"/>
</dbReference>
<evidence type="ECO:0000313" key="1">
    <source>
        <dbReference type="EMBL" id="MEE2026142.1"/>
    </source>
</evidence>
<gene>
    <name evidence="1" type="ORF">QWF21_18065</name>
</gene>
<name>A0ABU7JKB5_9GAMM</name>
<organism evidence="1 2">
    <name type="scientific">Alkalimonas mucilaginosa</name>
    <dbReference type="NCBI Taxonomy" id="3057676"/>
    <lineage>
        <taxon>Bacteria</taxon>
        <taxon>Pseudomonadati</taxon>
        <taxon>Pseudomonadota</taxon>
        <taxon>Gammaproteobacteria</taxon>
        <taxon>Alkalimonas</taxon>
    </lineage>
</organism>
<proteinExistence type="predicted"/>
<dbReference type="EMBL" id="JAUGZK010000048">
    <property type="protein sequence ID" value="MEE2026142.1"/>
    <property type="molecule type" value="Genomic_DNA"/>
</dbReference>
<evidence type="ECO:0000313" key="2">
    <source>
        <dbReference type="Proteomes" id="UP001339167"/>
    </source>
</evidence>
<sequence>TRNFLGGSGRADWAHAASASSATTITMRATEDIATYSATRTTTGASATSSTAATRATAVATATGVVSTQSHITAGRITYPAGVALRQSQHIATFLARQFLRYRRYLAALYSTK</sequence>
<comment type="caution">
    <text evidence="1">The sequence shown here is derived from an EMBL/GenBank/DDBJ whole genome shotgun (WGS) entry which is preliminary data.</text>
</comment>
<keyword evidence="2" id="KW-1185">Reference proteome</keyword>